<keyword evidence="1" id="KW-0597">Phosphoprotein</keyword>
<dbReference type="AlphaFoldDB" id="A0A327PJY9"/>
<name>A0A327PJY9_9BACT</name>
<dbReference type="Gene3D" id="3.40.50.2300">
    <property type="match status" value="1"/>
</dbReference>
<comment type="caution">
    <text evidence="3">The sequence shown here is derived from an EMBL/GenBank/DDBJ whole genome shotgun (WGS) entry which is preliminary data.</text>
</comment>
<dbReference type="OrthoDB" id="1524091at2"/>
<protein>
    <submittedName>
        <fullName evidence="3">CheY-like chemotaxis protein</fullName>
    </submittedName>
</protein>
<organism evidence="3 4">
    <name type="scientific">Algoriphagus yeomjeoni</name>
    <dbReference type="NCBI Taxonomy" id="291403"/>
    <lineage>
        <taxon>Bacteria</taxon>
        <taxon>Pseudomonadati</taxon>
        <taxon>Bacteroidota</taxon>
        <taxon>Cytophagia</taxon>
        <taxon>Cytophagales</taxon>
        <taxon>Cyclobacteriaceae</taxon>
        <taxon>Algoriphagus</taxon>
    </lineage>
</organism>
<evidence type="ECO:0000313" key="3">
    <source>
        <dbReference type="EMBL" id="RAI91564.1"/>
    </source>
</evidence>
<dbReference type="EMBL" id="QLLK01000004">
    <property type="protein sequence ID" value="RAI91564.1"/>
    <property type="molecule type" value="Genomic_DNA"/>
</dbReference>
<evidence type="ECO:0000259" key="2">
    <source>
        <dbReference type="PROSITE" id="PS50110"/>
    </source>
</evidence>
<evidence type="ECO:0000313" key="4">
    <source>
        <dbReference type="Proteomes" id="UP000249610"/>
    </source>
</evidence>
<dbReference type="InterPro" id="IPR001789">
    <property type="entry name" value="Sig_transdc_resp-reg_receiver"/>
</dbReference>
<dbReference type="GO" id="GO:0000160">
    <property type="term" value="P:phosphorelay signal transduction system"/>
    <property type="evidence" value="ECO:0007669"/>
    <property type="project" value="InterPro"/>
</dbReference>
<evidence type="ECO:0000256" key="1">
    <source>
        <dbReference type="PROSITE-ProRule" id="PRU00169"/>
    </source>
</evidence>
<dbReference type="PROSITE" id="PS50110">
    <property type="entry name" value="RESPONSE_REGULATORY"/>
    <property type="match status" value="1"/>
</dbReference>
<proteinExistence type="predicted"/>
<accession>A0A327PJY9</accession>
<dbReference type="PANTHER" id="PTHR43228">
    <property type="entry name" value="TWO-COMPONENT RESPONSE REGULATOR"/>
    <property type="match status" value="1"/>
</dbReference>
<dbReference type="InterPro" id="IPR011006">
    <property type="entry name" value="CheY-like_superfamily"/>
</dbReference>
<dbReference type="SMART" id="SM00448">
    <property type="entry name" value="REC"/>
    <property type="match status" value="1"/>
</dbReference>
<feature type="domain" description="Response regulatory" evidence="2">
    <location>
        <begin position="5"/>
        <end position="130"/>
    </location>
</feature>
<dbReference type="PANTHER" id="PTHR43228:SF1">
    <property type="entry name" value="TWO-COMPONENT RESPONSE REGULATOR ARR22"/>
    <property type="match status" value="1"/>
</dbReference>
<dbReference type="RefSeq" id="WP_111611142.1">
    <property type="nucleotide sequence ID" value="NZ_QLLK01000004.1"/>
</dbReference>
<dbReference type="Pfam" id="PF00072">
    <property type="entry name" value="Response_reg"/>
    <property type="match status" value="1"/>
</dbReference>
<dbReference type="InterPro" id="IPR052048">
    <property type="entry name" value="ST_Response_Regulator"/>
</dbReference>
<reference evidence="3 4" key="1">
    <citation type="submission" date="2018-06" db="EMBL/GenBank/DDBJ databases">
        <title>Genomic Encyclopedia of Archaeal and Bacterial Type Strains, Phase II (KMG-II): from individual species to whole genera.</title>
        <authorList>
            <person name="Goeker M."/>
        </authorList>
    </citation>
    <scope>NUCLEOTIDE SEQUENCE [LARGE SCALE GENOMIC DNA]</scope>
    <source>
        <strain evidence="3 4">DSM 23446</strain>
    </source>
</reference>
<sequence length="130" mass="14890">MKNKHVFLIEDDKIFRLITLKMLNNLRLPYLSICECENGQIGLNELALKRDLDEEVIVFLDINMPVLSGWEFLEEMVLQKSFGLKNISIYIVSSSTDASDLNKSKSYEIVDGFIHKPLSLDSLKSIITTH</sequence>
<dbReference type="Proteomes" id="UP000249610">
    <property type="component" value="Unassembled WGS sequence"/>
</dbReference>
<dbReference type="SUPFAM" id="SSF52172">
    <property type="entry name" value="CheY-like"/>
    <property type="match status" value="1"/>
</dbReference>
<gene>
    <name evidence="3" type="ORF">LV83_01753</name>
</gene>
<keyword evidence="4" id="KW-1185">Reference proteome</keyword>
<feature type="modified residue" description="4-aspartylphosphate" evidence="1">
    <location>
        <position position="61"/>
    </location>
</feature>